<dbReference type="RefSeq" id="XP_044715170.1">
    <property type="nucleotide sequence ID" value="XM_044869617.1"/>
</dbReference>
<organism evidence="4 5">
    <name type="scientific">Hirsutella rhossiliensis</name>
    <dbReference type="NCBI Taxonomy" id="111463"/>
    <lineage>
        <taxon>Eukaryota</taxon>
        <taxon>Fungi</taxon>
        <taxon>Dikarya</taxon>
        <taxon>Ascomycota</taxon>
        <taxon>Pezizomycotina</taxon>
        <taxon>Sordariomycetes</taxon>
        <taxon>Hypocreomycetidae</taxon>
        <taxon>Hypocreales</taxon>
        <taxon>Ophiocordycipitaceae</taxon>
        <taxon>Hirsutella</taxon>
    </lineage>
</organism>
<name>A0A9P8MP81_9HYPO</name>
<dbReference type="PANTHER" id="PTHR11439">
    <property type="entry name" value="GAG-POL-RELATED RETROTRANSPOSON"/>
    <property type="match status" value="1"/>
</dbReference>
<accession>A0A9P8MP81</accession>
<dbReference type="GO" id="GO:0003964">
    <property type="term" value="F:RNA-directed DNA polymerase activity"/>
    <property type="evidence" value="ECO:0007669"/>
    <property type="project" value="UniProtKB-KW"/>
</dbReference>
<evidence type="ECO:0000259" key="3">
    <source>
        <dbReference type="Pfam" id="PF07727"/>
    </source>
</evidence>
<dbReference type="OrthoDB" id="4927525at2759"/>
<protein>
    <submittedName>
        <fullName evidence="4">Reverse transcriptase (RNA-dependent DNA polymerase) domain-containing protein</fullName>
    </submittedName>
</protein>
<evidence type="ECO:0000256" key="1">
    <source>
        <dbReference type="ARBA" id="ARBA00004173"/>
    </source>
</evidence>
<dbReference type="EMBL" id="JAIZPD010000019">
    <property type="protein sequence ID" value="KAH0957656.1"/>
    <property type="molecule type" value="Genomic_DNA"/>
</dbReference>
<keyword evidence="2" id="KW-0496">Mitochondrion</keyword>
<dbReference type="PANTHER" id="PTHR11439:SF438">
    <property type="entry name" value="REVERSE TRANSCRIPTASE TY1_COPIA-TYPE DOMAIN-CONTAINING PROTEIN"/>
    <property type="match status" value="1"/>
</dbReference>
<keyword evidence="4" id="KW-0548">Nucleotidyltransferase</keyword>
<dbReference type="Pfam" id="PF07727">
    <property type="entry name" value="RVT_2"/>
    <property type="match status" value="1"/>
</dbReference>
<evidence type="ECO:0000313" key="4">
    <source>
        <dbReference type="EMBL" id="KAH0957656.1"/>
    </source>
</evidence>
<gene>
    <name evidence="4" type="ORF">HRG_11147</name>
</gene>
<proteinExistence type="predicted"/>
<evidence type="ECO:0000256" key="2">
    <source>
        <dbReference type="ARBA" id="ARBA00023128"/>
    </source>
</evidence>
<dbReference type="GeneID" id="68360275"/>
<sequence length="553" mass="63315">MFEQAERDHLQSHQKMGSWKEVALNTISNGTQILDCMWIYVYKYTKRGRLVKCKARLVVRGDQERRNTQDTYAATLAGRSFRSLMAIAARFDLELIQYDAVNAFVNANLDDGIYMPLYGLRKSPLLWHRELTNTLKKIGFKTVPHEPCCLTLDGIFVFFYVDDIVFAFRKEDGLRAKALTDQLRSKYELTGGNDLQWFLGIEIIRNRDRRLIWLSQASYIEKIGRLANKRRIFNTPMGTEELLPFEGIATNGEVNSYQVKADLSCMHPQHQDAADRAICYLVERKNLALRLGGGDDFEVASDSSFADNSTDRKSSQAYAMKLFGGLIGWRANKQDTVTTSTTEAELLALSQTAKESIYMSRLIDELGVKLDASHIRIQCDNNQTIRLVNAEIAALKTKVRHVNIHNHWLRQEVANGTIEVTYTPSAELMADGLTKALQGPHFEAFVKQMGLEDVTSLLAGRSLPKQMTKNSKNRYMRCGTRKIRNDQRRNHEEGAMSRERIYRHDTRPGRDDVPARKNNSHTQWLWTIWADHWQLPSRCELSWEGVLDPVESG</sequence>
<feature type="domain" description="Reverse transcriptase Ty1/copia-type" evidence="3">
    <location>
        <begin position="31"/>
        <end position="223"/>
    </location>
</feature>
<dbReference type="SUPFAM" id="SSF56672">
    <property type="entry name" value="DNA/RNA polymerases"/>
    <property type="match status" value="1"/>
</dbReference>
<reference evidence="4" key="1">
    <citation type="submission" date="2021-09" db="EMBL/GenBank/DDBJ databases">
        <title>A high-quality genome of the endoparasitic fungus Hirsutella rhossiliensis with a comparison of Hirsutella genomes reveals transposable elements contributing to genome size variation.</title>
        <authorList>
            <person name="Lin R."/>
            <person name="Jiao Y."/>
            <person name="Sun X."/>
            <person name="Ling J."/>
            <person name="Xie B."/>
            <person name="Cheng X."/>
        </authorList>
    </citation>
    <scope>NUCLEOTIDE SEQUENCE</scope>
    <source>
        <strain evidence="4">HR02</strain>
    </source>
</reference>
<dbReference type="AlphaFoldDB" id="A0A9P8MP81"/>
<dbReference type="InterPro" id="IPR013103">
    <property type="entry name" value="RVT_2"/>
</dbReference>
<dbReference type="CDD" id="cd09272">
    <property type="entry name" value="RNase_HI_RT_Ty1"/>
    <property type="match status" value="1"/>
</dbReference>
<keyword evidence="4" id="KW-0808">Transferase</keyword>
<dbReference type="GO" id="GO:0005739">
    <property type="term" value="C:mitochondrion"/>
    <property type="evidence" value="ECO:0007669"/>
    <property type="project" value="UniProtKB-SubCell"/>
</dbReference>
<dbReference type="InterPro" id="IPR043502">
    <property type="entry name" value="DNA/RNA_pol_sf"/>
</dbReference>
<evidence type="ECO:0000313" key="5">
    <source>
        <dbReference type="Proteomes" id="UP000824596"/>
    </source>
</evidence>
<keyword evidence="5" id="KW-1185">Reference proteome</keyword>
<comment type="subcellular location">
    <subcellularLocation>
        <location evidence="1">Mitochondrion</location>
    </subcellularLocation>
</comment>
<comment type="caution">
    <text evidence="4">The sequence shown here is derived from an EMBL/GenBank/DDBJ whole genome shotgun (WGS) entry which is preliminary data.</text>
</comment>
<dbReference type="Proteomes" id="UP000824596">
    <property type="component" value="Unassembled WGS sequence"/>
</dbReference>
<keyword evidence="4" id="KW-0695">RNA-directed DNA polymerase</keyword>